<name>A0A3D2XAZ4_9FIRM</name>
<comment type="caution">
    <text evidence="1">The sequence shown here is derived from an EMBL/GenBank/DDBJ whole genome shotgun (WGS) entry which is preliminary data.</text>
</comment>
<reference evidence="1 2" key="1">
    <citation type="journal article" date="2018" name="Nat. Biotechnol.">
        <title>A standardized bacterial taxonomy based on genome phylogeny substantially revises the tree of life.</title>
        <authorList>
            <person name="Parks D.H."/>
            <person name="Chuvochina M."/>
            <person name="Waite D.W."/>
            <person name="Rinke C."/>
            <person name="Skarshewski A."/>
            <person name="Chaumeil P.A."/>
            <person name="Hugenholtz P."/>
        </authorList>
    </citation>
    <scope>NUCLEOTIDE SEQUENCE [LARGE SCALE GENOMIC DNA]</scope>
    <source>
        <strain evidence="1">UBA11728</strain>
    </source>
</reference>
<dbReference type="EMBL" id="DPVV01000581">
    <property type="protein sequence ID" value="HCL04251.1"/>
    <property type="molecule type" value="Genomic_DNA"/>
</dbReference>
<organism evidence="1 2">
    <name type="scientific">Lachnoclostridium phytofermentans</name>
    <dbReference type="NCBI Taxonomy" id="66219"/>
    <lineage>
        <taxon>Bacteria</taxon>
        <taxon>Bacillati</taxon>
        <taxon>Bacillota</taxon>
        <taxon>Clostridia</taxon>
        <taxon>Lachnospirales</taxon>
        <taxon>Lachnospiraceae</taxon>
    </lineage>
</organism>
<proteinExistence type="predicted"/>
<accession>A0A3D2XAZ4</accession>
<dbReference type="GO" id="GO:0005975">
    <property type="term" value="P:carbohydrate metabolic process"/>
    <property type="evidence" value="ECO:0007669"/>
    <property type="project" value="InterPro"/>
</dbReference>
<sequence length="637" mass="72926">MKKIIVLFKTHLDVGFTDFSQKIIDDYINLYIPNAIKLAKELHGKEERFIWTVGSWILERYLKDSNDKNLLIDAINSGDVRWHGLPFTTHTELMSPELFQYGLSISKKLDAEFGVKTVAAKMTDVPGHTKAIIPYMAQAGIKFLHLGVNPASTRPNVPKLFRWLSQTGEELVVMYNDNYGELTAIGESGVSVYFAHTGDNQGPQSIDQINEIYAELHEKYPGVKIVAGTLEDVAQVALKEKLPVISSEIGDTWIHGVGTDPKKISQYRALLRLKDSLPEKEMHKIYDNILLIPEHTWGLDEKIHLGEKTDDGFILGEHNYFIRAEFESIRSTAKFQKMEQSWEEQRGYINSAIDSLSNDSRLIAEQAIQQYKWSDTSFEGYIECTSYQDILLQGYCISVNENGAIDKMVKNGRVIADSNHLLGSFIYEVFSRNEYLRYNKQYVISTEWWALEDFDKIGEEKAIEEYQSFVPKLAKVFTKNNMLLIEMKMPPVAVELYGGAEKLMMHITFHENKVEFDFAWFGKKANRIAEGLWLGFNPNEKLTSIHKMGQWISPLEIVENGNKHMHAVDKGVEFGDIEITTLDTALVNIGKPSLLNFNNETPIVTDGVYFNLFNNVWGTNFPMWYEDDARFRFIINL</sequence>
<dbReference type="SUPFAM" id="SSF88713">
    <property type="entry name" value="Glycoside hydrolase/deacetylase"/>
    <property type="match status" value="1"/>
</dbReference>
<dbReference type="AlphaFoldDB" id="A0A3D2XAZ4"/>
<gene>
    <name evidence="1" type="ORF">DHW61_17895</name>
</gene>
<dbReference type="CDD" id="cd10791">
    <property type="entry name" value="GH38N_AMII_like_1"/>
    <property type="match status" value="1"/>
</dbReference>
<dbReference type="Pfam" id="PF16477">
    <property type="entry name" value="DUF5054"/>
    <property type="match status" value="1"/>
</dbReference>
<dbReference type="InterPro" id="IPR011330">
    <property type="entry name" value="Glyco_hydro/deAcase_b/a-brl"/>
</dbReference>
<dbReference type="InterPro" id="IPR032482">
    <property type="entry name" value="DUF5054"/>
</dbReference>
<evidence type="ECO:0000313" key="2">
    <source>
        <dbReference type="Proteomes" id="UP000262969"/>
    </source>
</evidence>
<evidence type="ECO:0000313" key="1">
    <source>
        <dbReference type="EMBL" id="HCL04251.1"/>
    </source>
</evidence>
<protein>
    <recommendedName>
        <fullName evidence="3">DUF5054 domain-containing protein</fullName>
    </recommendedName>
</protein>
<dbReference type="Proteomes" id="UP000262969">
    <property type="component" value="Unassembled WGS sequence"/>
</dbReference>
<evidence type="ECO:0008006" key="3">
    <source>
        <dbReference type="Google" id="ProtNLM"/>
    </source>
</evidence>